<dbReference type="AlphaFoldDB" id="A0A9N8Z436"/>
<dbReference type="OrthoDB" id="2425698at2759"/>
<evidence type="ECO:0000313" key="3">
    <source>
        <dbReference type="EMBL" id="CAG8467503.1"/>
    </source>
</evidence>
<protein>
    <submittedName>
        <fullName evidence="3">6946_t:CDS:1</fullName>
    </submittedName>
</protein>
<organism evidence="3 4">
    <name type="scientific">Paraglomus occultum</name>
    <dbReference type="NCBI Taxonomy" id="144539"/>
    <lineage>
        <taxon>Eukaryota</taxon>
        <taxon>Fungi</taxon>
        <taxon>Fungi incertae sedis</taxon>
        <taxon>Mucoromycota</taxon>
        <taxon>Glomeromycotina</taxon>
        <taxon>Glomeromycetes</taxon>
        <taxon>Paraglomerales</taxon>
        <taxon>Paraglomeraceae</taxon>
        <taxon>Paraglomus</taxon>
    </lineage>
</organism>
<feature type="coiled-coil region" evidence="1">
    <location>
        <begin position="57"/>
        <end position="84"/>
    </location>
</feature>
<accession>A0A9N8Z436</accession>
<evidence type="ECO:0000256" key="2">
    <source>
        <dbReference type="SAM" id="MobiDB-lite"/>
    </source>
</evidence>
<proteinExistence type="predicted"/>
<feature type="region of interest" description="Disordered" evidence="2">
    <location>
        <begin position="200"/>
        <end position="231"/>
    </location>
</feature>
<feature type="compositionally biased region" description="Basic and acidic residues" evidence="2">
    <location>
        <begin position="208"/>
        <end position="218"/>
    </location>
</feature>
<reference evidence="3" key="1">
    <citation type="submission" date="2021-06" db="EMBL/GenBank/DDBJ databases">
        <authorList>
            <person name="Kallberg Y."/>
            <person name="Tangrot J."/>
            <person name="Rosling A."/>
        </authorList>
    </citation>
    <scope>NUCLEOTIDE SEQUENCE</scope>
    <source>
        <strain evidence="3">IA702</strain>
    </source>
</reference>
<comment type="caution">
    <text evidence="3">The sequence shown here is derived from an EMBL/GenBank/DDBJ whole genome shotgun (WGS) entry which is preliminary data.</text>
</comment>
<keyword evidence="1" id="KW-0175">Coiled coil</keyword>
<dbReference type="EMBL" id="CAJVPJ010000053">
    <property type="protein sequence ID" value="CAG8467503.1"/>
    <property type="molecule type" value="Genomic_DNA"/>
</dbReference>
<sequence length="454" mass="52261">MHSKPADITLQDYIRQITQNLAFKSNEATCAVNTCTTEIPYKQNHVLDSTRENLEWRKRALAEIESLKQKLSIAELEIESKNQLLKRRKTKTEPESDCDPSMTRTCPEATQVLKTCIDDDNWATFSDIEFPFIYHDVSHATSFLQYIQSFNIHYSSFRQTASAASIDAMQRAIEKIISFMEVKIESMVVQETRKMETKLKRAQGQIEKTGEKRAEAGKEGSYSTSPTKGDEEKENQFEIIFETCLKRFGDTIRKLCVIVPVTHFPYQSLHSTLPRLISLLYPLSFLNHHCCFNLLQNLQRDPRECLVRMIVDIGTFDGSIGKSIVETVIHEMTIICEGRGQEKIEDREEESKGDYHGATSENEEEMMWIVDNTCFYLLWILEESSPTWWTATSVQQLLSLLSQSVMINITSAESHTLLNATFEKYLWSLCEKVWIDVDEFATADYIVDSRIGQD</sequence>
<name>A0A9N8Z436_9GLOM</name>
<keyword evidence="4" id="KW-1185">Reference proteome</keyword>
<evidence type="ECO:0000256" key="1">
    <source>
        <dbReference type="SAM" id="Coils"/>
    </source>
</evidence>
<gene>
    <name evidence="3" type="ORF">POCULU_LOCUS871</name>
</gene>
<dbReference type="Proteomes" id="UP000789572">
    <property type="component" value="Unassembled WGS sequence"/>
</dbReference>
<evidence type="ECO:0000313" key="4">
    <source>
        <dbReference type="Proteomes" id="UP000789572"/>
    </source>
</evidence>